<dbReference type="Gene3D" id="2.60.40.10">
    <property type="entry name" value="Immunoglobulins"/>
    <property type="match status" value="1"/>
</dbReference>
<dbReference type="EMBL" id="JBBHLL010000916">
    <property type="protein sequence ID" value="KAK7797057.1"/>
    <property type="molecule type" value="Genomic_DNA"/>
</dbReference>
<keyword evidence="9" id="KW-0393">Immunoglobulin domain</keyword>
<evidence type="ECO:0000259" key="12">
    <source>
        <dbReference type="PROSITE" id="PS50835"/>
    </source>
</evidence>
<dbReference type="PANTHER" id="PTHR19367">
    <property type="entry name" value="T-CELL RECEPTOR ALPHA CHAIN V REGION"/>
    <property type="match status" value="1"/>
</dbReference>
<dbReference type="SUPFAM" id="SSF48726">
    <property type="entry name" value="Immunoglobulin"/>
    <property type="match status" value="1"/>
</dbReference>
<dbReference type="GO" id="GO:0042101">
    <property type="term" value="C:T cell receptor complex"/>
    <property type="evidence" value="ECO:0007669"/>
    <property type="project" value="UniProtKB-KW"/>
</dbReference>
<dbReference type="InterPro" id="IPR051287">
    <property type="entry name" value="TCR_variable_region"/>
</dbReference>
<dbReference type="PROSITE" id="PS50835">
    <property type="entry name" value="IG_LIKE"/>
    <property type="match status" value="1"/>
</dbReference>
<gene>
    <name evidence="13" type="ORF">U0070_013463</name>
</gene>
<dbReference type="Pfam" id="PF07686">
    <property type="entry name" value="V-set"/>
    <property type="match status" value="1"/>
</dbReference>
<proteinExistence type="predicted"/>
<reference evidence="13 14" key="1">
    <citation type="journal article" date="2023" name="bioRxiv">
        <title>Conserved and derived expression patterns and positive selection on dental genes reveal complex evolutionary context of ever-growing rodent molars.</title>
        <authorList>
            <person name="Calamari Z.T."/>
            <person name="Song A."/>
            <person name="Cohen E."/>
            <person name="Akter M."/>
            <person name="Roy R.D."/>
            <person name="Hallikas O."/>
            <person name="Christensen M.M."/>
            <person name="Li P."/>
            <person name="Marangoni P."/>
            <person name="Jernvall J."/>
            <person name="Klein O.D."/>
        </authorList>
    </citation>
    <scope>NUCLEOTIDE SEQUENCE [LARGE SCALE GENOMIC DNA]</scope>
    <source>
        <strain evidence="13">V071</strain>
    </source>
</reference>
<keyword evidence="10" id="KW-1279">T cell receptor</keyword>
<feature type="compositionally biased region" description="Basic and acidic residues" evidence="11">
    <location>
        <begin position="25"/>
        <end position="35"/>
    </location>
</feature>
<dbReference type="InterPro" id="IPR007110">
    <property type="entry name" value="Ig-like_dom"/>
</dbReference>
<sequence>METASFLRASILETPQEPCDEDTDAVQKEPMDSHAHPLPPIYEDKSQQGASTAQTVTQPQQEKFVQEAESATLDCTYDTNDTSNYNLFWYKQQRGRMTLVIRQEAYRQQNAKEDRFSVNFQRAAKSFSLEITDLHMEDAAMYFCALMERGTVTQATERS</sequence>
<protein>
    <recommendedName>
        <fullName evidence="12">Ig-like domain-containing protein</fullName>
    </recommendedName>
</protein>
<evidence type="ECO:0000256" key="10">
    <source>
        <dbReference type="ARBA" id="ARBA00043266"/>
    </source>
</evidence>
<organism evidence="13 14">
    <name type="scientific">Myodes glareolus</name>
    <name type="common">Bank vole</name>
    <name type="synonym">Clethrionomys glareolus</name>
    <dbReference type="NCBI Taxonomy" id="447135"/>
    <lineage>
        <taxon>Eukaryota</taxon>
        <taxon>Metazoa</taxon>
        <taxon>Chordata</taxon>
        <taxon>Craniata</taxon>
        <taxon>Vertebrata</taxon>
        <taxon>Euteleostomi</taxon>
        <taxon>Mammalia</taxon>
        <taxon>Eutheria</taxon>
        <taxon>Euarchontoglires</taxon>
        <taxon>Glires</taxon>
        <taxon>Rodentia</taxon>
        <taxon>Myomorpha</taxon>
        <taxon>Muroidea</taxon>
        <taxon>Cricetidae</taxon>
        <taxon>Arvicolinae</taxon>
        <taxon>Myodes</taxon>
    </lineage>
</organism>
<dbReference type="InterPro" id="IPR036179">
    <property type="entry name" value="Ig-like_dom_sf"/>
</dbReference>
<accession>A0AAW0H2E3</accession>
<evidence type="ECO:0000256" key="8">
    <source>
        <dbReference type="ARBA" id="ARBA00023170"/>
    </source>
</evidence>
<evidence type="ECO:0000256" key="3">
    <source>
        <dbReference type="ARBA" id="ARBA00022729"/>
    </source>
</evidence>
<keyword evidence="6" id="KW-0472">Membrane</keyword>
<dbReference type="AlphaFoldDB" id="A0AAW0H2E3"/>
<dbReference type="GO" id="GO:0002250">
    <property type="term" value="P:adaptive immune response"/>
    <property type="evidence" value="ECO:0007669"/>
    <property type="project" value="UniProtKB-KW"/>
</dbReference>
<evidence type="ECO:0000256" key="11">
    <source>
        <dbReference type="SAM" id="MobiDB-lite"/>
    </source>
</evidence>
<keyword evidence="7" id="KW-1015">Disulfide bond</keyword>
<evidence type="ECO:0000313" key="14">
    <source>
        <dbReference type="Proteomes" id="UP001488838"/>
    </source>
</evidence>
<evidence type="ECO:0000256" key="7">
    <source>
        <dbReference type="ARBA" id="ARBA00023157"/>
    </source>
</evidence>
<evidence type="ECO:0000256" key="5">
    <source>
        <dbReference type="ARBA" id="ARBA00023130"/>
    </source>
</evidence>
<comment type="subcellular location">
    <subcellularLocation>
        <location evidence="1">Cell membrane</location>
    </subcellularLocation>
</comment>
<comment type="caution">
    <text evidence="13">The sequence shown here is derived from an EMBL/GenBank/DDBJ whole genome shotgun (WGS) entry which is preliminary data.</text>
</comment>
<keyword evidence="3" id="KW-0732">Signal</keyword>
<evidence type="ECO:0000256" key="2">
    <source>
        <dbReference type="ARBA" id="ARBA00022475"/>
    </source>
</evidence>
<evidence type="ECO:0000256" key="1">
    <source>
        <dbReference type="ARBA" id="ARBA00004236"/>
    </source>
</evidence>
<dbReference type="Proteomes" id="UP001488838">
    <property type="component" value="Unassembled WGS sequence"/>
</dbReference>
<dbReference type="SMART" id="SM00406">
    <property type="entry name" value="IGv"/>
    <property type="match status" value="1"/>
</dbReference>
<keyword evidence="14" id="KW-1185">Reference proteome</keyword>
<keyword evidence="2" id="KW-1003">Cell membrane</keyword>
<evidence type="ECO:0000256" key="6">
    <source>
        <dbReference type="ARBA" id="ARBA00023136"/>
    </source>
</evidence>
<keyword evidence="8" id="KW-0675">Receptor</keyword>
<feature type="domain" description="Ig-like" evidence="12">
    <location>
        <begin position="39"/>
        <end position="159"/>
    </location>
</feature>
<dbReference type="InterPro" id="IPR013783">
    <property type="entry name" value="Ig-like_fold"/>
</dbReference>
<evidence type="ECO:0000313" key="13">
    <source>
        <dbReference type="EMBL" id="KAK7797057.1"/>
    </source>
</evidence>
<evidence type="ECO:0000256" key="4">
    <source>
        <dbReference type="ARBA" id="ARBA00022859"/>
    </source>
</evidence>
<keyword evidence="4" id="KW-0391">Immunity</keyword>
<keyword evidence="5" id="KW-1064">Adaptive immunity</keyword>
<name>A0AAW0H2E3_MYOGA</name>
<feature type="compositionally biased region" description="Polar residues" evidence="11">
    <location>
        <begin position="47"/>
        <end position="63"/>
    </location>
</feature>
<feature type="region of interest" description="Disordered" evidence="11">
    <location>
        <begin position="1"/>
        <end position="67"/>
    </location>
</feature>
<evidence type="ECO:0000256" key="9">
    <source>
        <dbReference type="ARBA" id="ARBA00023319"/>
    </source>
</evidence>
<dbReference type="PANTHER" id="PTHR19367:SF47">
    <property type="entry name" value="IG-LIKE DOMAIN-CONTAINING PROTEIN"/>
    <property type="match status" value="1"/>
</dbReference>
<dbReference type="InterPro" id="IPR013106">
    <property type="entry name" value="Ig_V-set"/>
</dbReference>
<dbReference type="FunFam" id="2.60.40.10:FF:000878">
    <property type="entry name" value="T cell receptor alpha variable 38-1"/>
    <property type="match status" value="1"/>
</dbReference>